<reference evidence="1 2" key="1">
    <citation type="journal article" date="2017" name="Gigascience">
        <title>Genome sequence of the small brown planthopper, Laodelphax striatellus.</title>
        <authorList>
            <person name="Zhu J."/>
            <person name="Jiang F."/>
            <person name="Wang X."/>
            <person name="Yang P."/>
            <person name="Bao Y."/>
            <person name="Zhao W."/>
            <person name="Wang W."/>
            <person name="Lu H."/>
            <person name="Wang Q."/>
            <person name="Cui N."/>
            <person name="Li J."/>
            <person name="Chen X."/>
            <person name="Luo L."/>
            <person name="Yu J."/>
            <person name="Kang L."/>
            <person name="Cui F."/>
        </authorList>
    </citation>
    <scope>NUCLEOTIDE SEQUENCE [LARGE SCALE GENOMIC DNA]</scope>
    <source>
        <strain evidence="1">Lst14</strain>
    </source>
</reference>
<evidence type="ECO:0000313" key="2">
    <source>
        <dbReference type="Proteomes" id="UP000291343"/>
    </source>
</evidence>
<dbReference type="Proteomes" id="UP000291343">
    <property type="component" value="Unassembled WGS sequence"/>
</dbReference>
<keyword evidence="2" id="KW-1185">Reference proteome</keyword>
<accession>A0A482XL55</accession>
<sequence length="116" mass="12684">MPSALHESSGSQNGVVKMPKCHGVPACRYVSGKKLLLNFDHQNWLLSSSLDLFRQLLLNAPGCSRPSLLLQNGHQTFRVTSKKRPFVVVVQLRAGALERAGKPVQNSAGNYHPHAS</sequence>
<protein>
    <submittedName>
        <fullName evidence="1">Uncharacterized protein</fullName>
    </submittedName>
</protein>
<proteinExistence type="predicted"/>
<dbReference type="InParanoid" id="A0A482XL55"/>
<name>A0A482XL55_LAOST</name>
<comment type="caution">
    <text evidence="1">The sequence shown here is derived from an EMBL/GenBank/DDBJ whole genome shotgun (WGS) entry which is preliminary data.</text>
</comment>
<dbReference type="AlphaFoldDB" id="A0A482XL55"/>
<gene>
    <name evidence="1" type="ORF">LSTR_LSTR002519</name>
</gene>
<dbReference type="EMBL" id="QKKF02005739">
    <property type="protein sequence ID" value="RZF46656.1"/>
    <property type="molecule type" value="Genomic_DNA"/>
</dbReference>
<evidence type="ECO:0000313" key="1">
    <source>
        <dbReference type="EMBL" id="RZF46656.1"/>
    </source>
</evidence>
<organism evidence="1 2">
    <name type="scientific">Laodelphax striatellus</name>
    <name type="common">Small brown planthopper</name>
    <name type="synonym">Delphax striatella</name>
    <dbReference type="NCBI Taxonomy" id="195883"/>
    <lineage>
        <taxon>Eukaryota</taxon>
        <taxon>Metazoa</taxon>
        <taxon>Ecdysozoa</taxon>
        <taxon>Arthropoda</taxon>
        <taxon>Hexapoda</taxon>
        <taxon>Insecta</taxon>
        <taxon>Pterygota</taxon>
        <taxon>Neoptera</taxon>
        <taxon>Paraneoptera</taxon>
        <taxon>Hemiptera</taxon>
        <taxon>Auchenorrhyncha</taxon>
        <taxon>Fulgoroidea</taxon>
        <taxon>Delphacidae</taxon>
        <taxon>Criomorphinae</taxon>
        <taxon>Laodelphax</taxon>
    </lineage>
</organism>